<dbReference type="InterPro" id="IPR027417">
    <property type="entry name" value="P-loop_NTPase"/>
</dbReference>
<gene>
    <name evidence="4" type="ORF">ATY89_00390</name>
    <name evidence="5" type="ORF">ATZ20_03435</name>
</gene>
<dbReference type="AlphaFoldDB" id="A0A0U3HCP3"/>
<dbReference type="RefSeq" id="WP_011278070.1">
    <property type="nucleotide sequence ID" value="NZ_BHWZ01000002.1"/>
</dbReference>
<dbReference type="STRING" id="1435377.SUSAZ_05820"/>
<dbReference type="PANTHER" id="PTHR43850:SF2">
    <property type="entry name" value="ABC TRANSPORTER ATP-BINDING PROTEIN MA_4021-RELATED"/>
    <property type="match status" value="1"/>
</dbReference>
<dbReference type="PaxDb" id="1435377-SUSAZ_05820"/>
<dbReference type="Gene3D" id="3.40.50.300">
    <property type="entry name" value="P-loop containing nucleotide triphosphate hydrolases"/>
    <property type="match status" value="1"/>
</dbReference>
<evidence type="ECO:0000313" key="4">
    <source>
        <dbReference type="EMBL" id="ALU28572.1"/>
    </source>
</evidence>
<dbReference type="InterPro" id="IPR017871">
    <property type="entry name" value="ABC_transporter-like_CS"/>
</dbReference>
<reference evidence="6 7" key="1">
    <citation type="submission" date="2015-12" db="EMBL/GenBank/DDBJ databases">
        <title>A stable core within a dynamic pangenome in Sulfolobus acidocaldarius.</title>
        <authorList>
            <person name="Anderson R."/>
            <person name="Kouris A."/>
            <person name="Seward C."/>
            <person name="Campbell K."/>
            <person name="Whitaker R."/>
        </authorList>
    </citation>
    <scope>NUCLEOTIDE SEQUENCE [LARGE SCALE GENOMIC DNA]</scope>
    <source>
        <strain evidence="4 7">GG12-C01-09</strain>
        <strain evidence="5 6">NG05B_CO5_07</strain>
    </source>
</reference>
<organism evidence="4 7">
    <name type="scientific">Sulfolobus acidocaldarius</name>
    <dbReference type="NCBI Taxonomy" id="2285"/>
    <lineage>
        <taxon>Archaea</taxon>
        <taxon>Thermoproteota</taxon>
        <taxon>Thermoprotei</taxon>
        <taxon>Sulfolobales</taxon>
        <taxon>Sulfolobaceae</taxon>
        <taxon>Sulfolobus</taxon>
    </lineage>
</organism>
<sequence length="219" mass="24616">MIVKGLKVKLGKKIVLDNVNIELRPGITLILGPNGSGKTTLLKTIIGMIEPIEGKVIVNENLSYSPAEFYTVNMKTIDVILAGRKKGEYQKYIELFNIADLMENDFQNLSSGQKRLVLIVKALGEGDLVIMDEPFANLDMKNRMIVLDSLLKLKSEKNFIITSHELEVINYADEIILVKNGKVVYSGSKENVSDLILSQVYDVRIRSLVVAGRRFFFHE</sequence>
<dbReference type="InterPro" id="IPR003593">
    <property type="entry name" value="AAA+_ATPase"/>
</dbReference>
<proteinExistence type="predicted"/>
<evidence type="ECO:0000313" key="7">
    <source>
        <dbReference type="Proteomes" id="UP000065473"/>
    </source>
</evidence>
<dbReference type="PROSITE" id="PS50893">
    <property type="entry name" value="ABC_TRANSPORTER_2"/>
    <property type="match status" value="1"/>
</dbReference>
<dbReference type="SUPFAM" id="SSF52540">
    <property type="entry name" value="P-loop containing nucleoside triphosphate hydrolases"/>
    <property type="match status" value="1"/>
</dbReference>
<dbReference type="InterPro" id="IPR003439">
    <property type="entry name" value="ABC_transporter-like_ATP-bd"/>
</dbReference>
<dbReference type="PANTHER" id="PTHR43850">
    <property type="entry name" value="ABC TRANSPORTER ATP-BINDING PROTEIN MA_4021-RELATED"/>
    <property type="match status" value="1"/>
</dbReference>
<dbReference type="GO" id="GO:0005524">
    <property type="term" value="F:ATP binding"/>
    <property type="evidence" value="ECO:0007669"/>
    <property type="project" value="UniProtKB-KW"/>
</dbReference>
<dbReference type="Proteomes" id="UP000065473">
    <property type="component" value="Chromosome"/>
</dbReference>
<accession>A0A0U3HCP3</accession>
<dbReference type="Pfam" id="PF00005">
    <property type="entry name" value="ABC_tran"/>
    <property type="match status" value="1"/>
</dbReference>
<evidence type="ECO:0000313" key="6">
    <source>
        <dbReference type="Proteomes" id="UP000060043"/>
    </source>
</evidence>
<dbReference type="EMBL" id="CP013695">
    <property type="protein sequence ID" value="ALU31284.1"/>
    <property type="molecule type" value="Genomic_DNA"/>
</dbReference>
<keyword evidence="2 4" id="KW-0067">ATP-binding</keyword>
<protein>
    <submittedName>
        <fullName evidence="4">Iron ABC transporter ATP-binding protein</fullName>
    </submittedName>
</protein>
<evidence type="ECO:0000256" key="2">
    <source>
        <dbReference type="ARBA" id="ARBA00022840"/>
    </source>
</evidence>
<evidence type="ECO:0000259" key="3">
    <source>
        <dbReference type="PROSITE" id="PS50893"/>
    </source>
</evidence>
<keyword evidence="1" id="KW-0547">Nucleotide-binding</keyword>
<dbReference type="EMBL" id="CP013694">
    <property type="protein sequence ID" value="ALU28572.1"/>
    <property type="molecule type" value="Genomic_DNA"/>
</dbReference>
<dbReference type="SMART" id="SM00382">
    <property type="entry name" value="AAA"/>
    <property type="match status" value="1"/>
</dbReference>
<dbReference type="GO" id="GO:0016887">
    <property type="term" value="F:ATP hydrolysis activity"/>
    <property type="evidence" value="ECO:0007669"/>
    <property type="project" value="InterPro"/>
</dbReference>
<name>A0A0U3HCP3_9CREN</name>
<feature type="domain" description="ABC transporter" evidence="3">
    <location>
        <begin position="1"/>
        <end position="205"/>
    </location>
</feature>
<dbReference type="OrthoDB" id="24644at2157"/>
<evidence type="ECO:0000256" key="1">
    <source>
        <dbReference type="ARBA" id="ARBA00022741"/>
    </source>
</evidence>
<dbReference type="Proteomes" id="UP000060043">
    <property type="component" value="Chromosome"/>
</dbReference>
<dbReference type="PROSITE" id="PS00211">
    <property type="entry name" value="ABC_TRANSPORTER_1"/>
    <property type="match status" value="1"/>
</dbReference>
<dbReference type="OMA" id="CRPGEIW"/>
<evidence type="ECO:0000313" key="5">
    <source>
        <dbReference type="EMBL" id="ALU31284.1"/>
    </source>
</evidence>
<dbReference type="GeneID" id="14551725"/>